<evidence type="ECO:0000256" key="6">
    <source>
        <dbReference type="ARBA" id="ARBA00047473"/>
    </source>
</evidence>
<dbReference type="InterPro" id="IPR036220">
    <property type="entry name" value="UDP-Glc/GDP-Man_DH_C_sf"/>
</dbReference>
<name>A0A238US13_9RHOB</name>
<dbReference type="EMBL" id="SIRL01000001">
    <property type="protein sequence ID" value="TBN52918.1"/>
    <property type="molecule type" value="Genomic_DNA"/>
</dbReference>
<protein>
    <recommendedName>
        <fullName evidence="3 7">UDP-glucose 6-dehydrogenase</fullName>
        <ecNumber evidence="3 7">1.1.1.22</ecNumber>
    </recommendedName>
</protein>
<evidence type="ECO:0000256" key="8">
    <source>
        <dbReference type="PIRSR" id="PIRSR500134-1"/>
    </source>
</evidence>
<evidence type="ECO:0000256" key="4">
    <source>
        <dbReference type="ARBA" id="ARBA00023002"/>
    </source>
</evidence>
<dbReference type="Pfam" id="PF03721">
    <property type="entry name" value="UDPG_MGDP_dh_N"/>
    <property type="match status" value="1"/>
</dbReference>
<feature type="active site" description="Nucleophile" evidence="8">
    <location>
        <position position="253"/>
    </location>
</feature>
<feature type="binding site" evidence="9">
    <location>
        <position position="250"/>
    </location>
    <ligand>
        <name>substrate</name>
    </ligand>
</feature>
<dbReference type="RefSeq" id="WP_089386411.1">
    <property type="nucleotide sequence ID" value="NZ_FZNM01000001.1"/>
</dbReference>
<evidence type="ECO:0000256" key="9">
    <source>
        <dbReference type="PIRSR" id="PIRSR500134-2"/>
    </source>
</evidence>
<dbReference type="InterPro" id="IPR036291">
    <property type="entry name" value="NAD(P)-bd_dom_sf"/>
</dbReference>
<dbReference type="InterPro" id="IPR028357">
    <property type="entry name" value="UDPglc_DH_bac"/>
</dbReference>
<feature type="binding site" evidence="9">
    <location>
        <begin position="142"/>
        <end position="145"/>
    </location>
    <ligand>
        <name>substrate</name>
    </ligand>
</feature>
<dbReference type="InterPro" id="IPR008927">
    <property type="entry name" value="6-PGluconate_DH-like_C_sf"/>
</dbReference>
<evidence type="ECO:0000256" key="7">
    <source>
        <dbReference type="PIRNR" id="PIRNR000124"/>
    </source>
</evidence>
<dbReference type="Proteomes" id="UP000292859">
    <property type="component" value="Unassembled WGS sequence"/>
</dbReference>
<feature type="binding site" evidence="9">
    <location>
        <position position="388"/>
    </location>
    <ligand>
        <name>substrate</name>
    </ligand>
</feature>
<feature type="binding site" evidence="10">
    <location>
        <position position="29"/>
    </location>
    <ligand>
        <name>NAD(+)</name>
        <dbReference type="ChEBI" id="CHEBI:57540"/>
    </ligand>
</feature>
<comment type="pathway">
    <text evidence="1">Nucleotide-sugar biosynthesis; UDP-alpha-D-glucuronate biosynthesis; UDP-alpha-D-glucuronate from UDP-alpha-D-glucose: step 1/1.</text>
</comment>
<dbReference type="SUPFAM" id="SSF52413">
    <property type="entry name" value="UDP-glucose/GDP-mannose dehydrogenase C-terminal domain"/>
    <property type="match status" value="1"/>
</dbReference>
<evidence type="ECO:0000313" key="14">
    <source>
        <dbReference type="Proteomes" id="UP000198409"/>
    </source>
</evidence>
<dbReference type="InterPro" id="IPR014027">
    <property type="entry name" value="UDP-Glc/GDP-Man_DH_C"/>
</dbReference>
<dbReference type="AlphaFoldDB" id="A0A238US13"/>
<feature type="binding site" evidence="9">
    <location>
        <begin position="242"/>
        <end position="246"/>
    </location>
    <ligand>
        <name>substrate</name>
    </ligand>
</feature>
<dbReference type="InterPro" id="IPR017476">
    <property type="entry name" value="UDP-Glc/GDP-Man"/>
</dbReference>
<feature type="binding site" evidence="9">
    <location>
        <position position="306"/>
    </location>
    <ligand>
        <name>substrate</name>
    </ligand>
</feature>
<dbReference type="GO" id="GO:0051287">
    <property type="term" value="F:NAD binding"/>
    <property type="evidence" value="ECO:0007669"/>
    <property type="project" value="InterPro"/>
</dbReference>
<proteinExistence type="inferred from homology"/>
<evidence type="ECO:0000259" key="11">
    <source>
        <dbReference type="SMART" id="SM00984"/>
    </source>
</evidence>
<evidence type="ECO:0000313" key="12">
    <source>
        <dbReference type="EMBL" id="SNR24457.1"/>
    </source>
</evidence>
<dbReference type="SUPFAM" id="SSF48179">
    <property type="entry name" value="6-phosphogluconate dehydrogenase C-terminal domain-like"/>
    <property type="match status" value="1"/>
</dbReference>
<sequence>MKIAVAGLGYVGLSNAVLLAQHSTVVALDIDEARVAAVTARQSPIEDADIVRFLAERPLDLTATTEARLALSGADFVIVATPTNYDPRTNGFDTTSVEAVIALARRHAPTTPIIVKSTVPVGFTSRLRSETGFNGIIFSPEFLREGLALHDNLYPSRIVVGDKGEAARRFADLLARGAIAQDVPVLFTDSTEAEAIKLFANTFLAMRVAYFNELDSYALMHGLDPRAIIQGVGLDPRVGDYYNNPSFGYGGYCLPKDTKQLLANYSAVPQNLIAAIVESNRTRKDFIADQIIARNPRTVGVYRLVMKEGSDNFRDSAIQGIMKRIKAKGIACVVYEPALDADDFFHSPVERDLDAFKAKSDLIIANRRHDDLADVADKLFTRDLLQRDT</sequence>
<evidence type="ECO:0000313" key="15">
    <source>
        <dbReference type="Proteomes" id="UP000292859"/>
    </source>
</evidence>
<dbReference type="GO" id="GO:0000271">
    <property type="term" value="P:polysaccharide biosynthetic process"/>
    <property type="evidence" value="ECO:0007669"/>
    <property type="project" value="InterPro"/>
</dbReference>
<keyword evidence="4 7" id="KW-0560">Oxidoreductase</keyword>
<dbReference type="PIRSF" id="PIRSF500134">
    <property type="entry name" value="UDPglc_DH_bac"/>
    <property type="match status" value="1"/>
</dbReference>
<keyword evidence="5 7" id="KW-0520">NAD</keyword>
<dbReference type="PANTHER" id="PTHR43750">
    <property type="entry name" value="UDP-GLUCOSE 6-DEHYDROGENASE TUAD"/>
    <property type="match status" value="1"/>
</dbReference>
<dbReference type="InterPro" id="IPR013328">
    <property type="entry name" value="6PGD_dom2"/>
</dbReference>
<reference evidence="14" key="1">
    <citation type="submission" date="2017-06" db="EMBL/GenBank/DDBJ databases">
        <authorList>
            <person name="Varghese N."/>
            <person name="Submissions S."/>
        </authorList>
    </citation>
    <scope>NUCLEOTIDE SEQUENCE [LARGE SCALE GENOMIC DNA]</scope>
    <source>
        <strain evidence="14">DSM 26170</strain>
    </source>
</reference>
<dbReference type="PANTHER" id="PTHR43750:SF2">
    <property type="entry name" value="UDP-GLUCOSE 6-DEHYDROGENASE"/>
    <property type="match status" value="1"/>
</dbReference>
<evidence type="ECO:0000313" key="13">
    <source>
        <dbReference type="EMBL" id="TBN52918.1"/>
    </source>
</evidence>
<feature type="binding site" evidence="9">
    <location>
        <position position="197"/>
    </location>
    <ligand>
        <name>substrate</name>
    </ligand>
</feature>
<dbReference type="PIRSF" id="PIRSF000124">
    <property type="entry name" value="UDPglc_GDPman_dh"/>
    <property type="match status" value="1"/>
</dbReference>
<dbReference type="Gene3D" id="3.40.50.720">
    <property type="entry name" value="NAD(P)-binding Rossmann-like Domain"/>
    <property type="match status" value="2"/>
</dbReference>
<feature type="binding site" evidence="10">
    <location>
        <position position="256"/>
    </location>
    <ligand>
        <name>NAD(+)</name>
        <dbReference type="ChEBI" id="CHEBI:57540"/>
    </ligand>
</feature>
<accession>A0A238US13</accession>
<evidence type="ECO:0000256" key="2">
    <source>
        <dbReference type="ARBA" id="ARBA00006601"/>
    </source>
</evidence>
<reference evidence="13 15" key="3">
    <citation type="submission" date="2019-02" db="EMBL/GenBank/DDBJ databases">
        <authorList>
            <person name="Zhang G."/>
        </authorList>
    </citation>
    <scope>NUCLEOTIDE SEQUENCE [LARGE SCALE GENOMIC DNA]</scope>
    <source>
        <strain evidence="13 15">CMB17</strain>
    </source>
</reference>
<feature type="binding site" evidence="10">
    <location>
        <position position="34"/>
    </location>
    <ligand>
        <name>NAD(+)</name>
        <dbReference type="ChEBI" id="CHEBI:57540"/>
    </ligand>
</feature>
<comment type="similarity">
    <text evidence="2 7">Belongs to the UDP-glucose/GDP-mannose dehydrogenase family.</text>
</comment>
<feature type="binding site" evidence="10">
    <location>
        <position position="118"/>
    </location>
    <ligand>
        <name>NAD(+)</name>
        <dbReference type="ChEBI" id="CHEBI:57540"/>
    </ligand>
</feature>
<dbReference type="GO" id="GO:0003979">
    <property type="term" value="F:UDP-glucose 6-dehydrogenase activity"/>
    <property type="evidence" value="ECO:0007669"/>
    <property type="project" value="UniProtKB-EC"/>
</dbReference>
<dbReference type="GO" id="GO:0006065">
    <property type="term" value="P:UDP-glucuronate biosynthetic process"/>
    <property type="evidence" value="ECO:0007669"/>
    <property type="project" value="UniProtKB-UniPathway"/>
</dbReference>
<feature type="binding site" evidence="10">
    <location>
        <position position="145"/>
    </location>
    <ligand>
        <name>NAD(+)</name>
        <dbReference type="ChEBI" id="CHEBI:57540"/>
    </ligand>
</feature>
<keyword evidence="15" id="KW-1185">Reference proteome</keyword>
<dbReference type="NCBIfam" id="TIGR03026">
    <property type="entry name" value="NDP-sugDHase"/>
    <property type="match status" value="1"/>
</dbReference>
<feature type="binding site" evidence="9">
    <location>
        <position position="307"/>
    </location>
    <ligand>
        <name>substrate</name>
    </ligand>
</feature>
<dbReference type="Pfam" id="PF00984">
    <property type="entry name" value="UDPG_MGDP_dh"/>
    <property type="match status" value="1"/>
</dbReference>
<evidence type="ECO:0000256" key="1">
    <source>
        <dbReference type="ARBA" id="ARBA00004701"/>
    </source>
</evidence>
<dbReference type="OrthoDB" id="9803238at2"/>
<reference evidence="12" key="2">
    <citation type="submission" date="2017-06" db="EMBL/GenBank/DDBJ databases">
        <authorList>
            <person name="Kim H.J."/>
            <person name="Triplett B.A."/>
        </authorList>
    </citation>
    <scope>NUCLEOTIDE SEQUENCE [LARGE SCALE GENOMIC DNA]</scope>
    <source>
        <strain evidence="12">DSM 26170</strain>
    </source>
</reference>
<evidence type="ECO:0000256" key="3">
    <source>
        <dbReference type="ARBA" id="ARBA00012954"/>
    </source>
</evidence>
<feature type="domain" description="UDP-glucose/GDP-mannose dehydrogenase C-terminal" evidence="11">
    <location>
        <begin position="300"/>
        <end position="387"/>
    </location>
</feature>
<organism evidence="12 14">
    <name type="scientific">Paracoccus sediminis</name>
    <dbReference type="NCBI Taxonomy" id="1214787"/>
    <lineage>
        <taxon>Bacteria</taxon>
        <taxon>Pseudomonadati</taxon>
        <taxon>Pseudomonadota</taxon>
        <taxon>Alphaproteobacteria</taxon>
        <taxon>Rhodobacterales</taxon>
        <taxon>Paracoccaceae</taxon>
        <taxon>Paracoccus</taxon>
    </lineage>
</organism>
<gene>
    <name evidence="13" type="ORF">EYF88_01555</name>
    <name evidence="12" type="ORF">SAMN06265378_101312</name>
</gene>
<comment type="catalytic activity">
    <reaction evidence="6 7">
        <text>UDP-alpha-D-glucose + 2 NAD(+) + H2O = UDP-alpha-D-glucuronate + 2 NADH + 3 H(+)</text>
        <dbReference type="Rhea" id="RHEA:23596"/>
        <dbReference type="ChEBI" id="CHEBI:15377"/>
        <dbReference type="ChEBI" id="CHEBI:15378"/>
        <dbReference type="ChEBI" id="CHEBI:57540"/>
        <dbReference type="ChEBI" id="CHEBI:57945"/>
        <dbReference type="ChEBI" id="CHEBI:58052"/>
        <dbReference type="ChEBI" id="CHEBI:58885"/>
        <dbReference type="EC" id="1.1.1.22"/>
    </reaction>
</comment>
<evidence type="ECO:0000256" key="10">
    <source>
        <dbReference type="PIRSR" id="PIRSR500134-3"/>
    </source>
</evidence>
<dbReference type="InterPro" id="IPR001732">
    <property type="entry name" value="UDP-Glc/GDP-Man_DH_N"/>
</dbReference>
<dbReference type="EMBL" id="FZNM01000001">
    <property type="protein sequence ID" value="SNR24457.1"/>
    <property type="molecule type" value="Genomic_DNA"/>
</dbReference>
<dbReference type="UniPathway" id="UPA00038">
    <property type="reaction ID" value="UER00491"/>
</dbReference>
<dbReference type="Proteomes" id="UP000198409">
    <property type="component" value="Unassembled WGS sequence"/>
</dbReference>
<dbReference type="SMART" id="SM00984">
    <property type="entry name" value="UDPG_MGDP_dh_C"/>
    <property type="match status" value="1"/>
</dbReference>
<dbReference type="EC" id="1.1.1.22" evidence="3 7"/>
<dbReference type="SUPFAM" id="SSF51735">
    <property type="entry name" value="NAD(P)-binding Rossmann-fold domains"/>
    <property type="match status" value="1"/>
</dbReference>
<feature type="binding site" evidence="10">
    <location>
        <position position="83"/>
    </location>
    <ligand>
        <name>NAD(+)</name>
        <dbReference type="ChEBI" id="CHEBI:57540"/>
    </ligand>
</feature>
<dbReference type="Pfam" id="PF03720">
    <property type="entry name" value="UDPG_MGDP_dh_C"/>
    <property type="match status" value="1"/>
</dbReference>
<dbReference type="InterPro" id="IPR014026">
    <property type="entry name" value="UDP-Glc/GDP-Man_DH_dimer"/>
</dbReference>
<feature type="binding site" evidence="10">
    <location>
        <position position="314"/>
    </location>
    <ligand>
        <name>NAD(+)</name>
        <dbReference type="ChEBI" id="CHEBI:57540"/>
    </ligand>
</feature>
<evidence type="ECO:0000256" key="5">
    <source>
        <dbReference type="ARBA" id="ARBA00023027"/>
    </source>
</evidence>
<dbReference type="Gene3D" id="1.10.1040.10">
    <property type="entry name" value="N-(1-d-carboxylethyl)-l-norvaline Dehydrogenase, domain 2"/>
    <property type="match status" value="1"/>
</dbReference>